<dbReference type="InterPro" id="IPR036390">
    <property type="entry name" value="WH_DNA-bd_sf"/>
</dbReference>
<dbReference type="Gene3D" id="1.10.10.10">
    <property type="entry name" value="Winged helix-like DNA-binding domain superfamily/Winged helix DNA-binding domain"/>
    <property type="match status" value="1"/>
</dbReference>
<dbReference type="PRINTS" id="PR00778">
    <property type="entry name" value="HTHARSR"/>
</dbReference>
<dbReference type="PANTHER" id="PTHR39168:SF2">
    <property type="entry name" value="HTH-TYPE TRANSCRIPTIONAL REGULATOR CMTR"/>
    <property type="match status" value="1"/>
</dbReference>
<evidence type="ECO:0000259" key="1">
    <source>
        <dbReference type="PROSITE" id="PS50987"/>
    </source>
</evidence>
<dbReference type="Proteomes" id="UP001498238">
    <property type="component" value="Unassembled WGS sequence"/>
</dbReference>
<keyword evidence="3" id="KW-1185">Reference proteome</keyword>
<evidence type="ECO:0000313" key="3">
    <source>
        <dbReference type="Proteomes" id="UP001498238"/>
    </source>
</evidence>
<sequence length="245" mass="26725">MPVVVPPFWELAKLLADPTRAKALDLLLDRSRTPVSYLAGYCGVSAQTMTGHLAVLRDAGWVTVRRSGRYRYVEIEPSVHADIAAVIEHLGALCAPPEASSLNSHRELAALPRARTCYDHLAGRLGVDLLRVLIDRRGIECEDIDPDDPDRVTGADCPLHLTPEVDDVVAEMFGSRFELPPGRGRGIGACMDWSQREIHASGRFGRSLLTVVEGLGLVRRRPAGRSLEITPLGVERFSGLGIDCT</sequence>
<dbReference type="PANTHER" id="PTHR39168">
    <property type="entry name" value="TRANSCRIPTIONAL REGULATOR-RELATED"/>
    <property type="match status" value="1"/>
</dbReference>
<organism evidence="2 3">
    <name type="scientific">Brevibacterium metallidurans</name>
    <dbReference type="NCBI Taxonomy" id="1482676"/>
    <lineage>
        <taxon>Bacteria</taxon>
        <taxon>Bacillati</taxon>
        <taxon>Actinomycetota</taxon>
        <taxon>Actinomycetes</taxon>
        <taxon>Micrococcales</taxon>
        <taxon>Brevibacteriaceae</taxon>
        <taxon>Brevibacterium</taxon>
    </lineage>
</organism>
<protein>
    <submittedName>
        <fullName evidence="2">Winged helix-turn-helix domain-containing protein</fullName>
    </submittedName>
</protein>
<gene>
    <name evidence="2" type="ORF">NCCP602_23010</name>
</gene>
<evidence type="ECO:0000313" key="2">
    <source>
        <dbReference type="EMBL" id="GAA0036340.1"/>
    </source>
</evidence>
<dbReference type="InterPro" id="IPR011991">
    <property type="entry name" value="ArsR-like_HTH"/>
</dbReference>
<dbReference type="EMBL" id="BAAAAF010000009">
    <property type="protein sequence ID" value="GAA0036340.1"/>
    <property type="molecule type" value="Genomic_DNA"/>
</dbReference>
<dbReference type="InterPro" id="IPR052543">
    <property type="entry name" value="HTH_Metal-responsive_Reg"/>
</dbReference>
<name>A0ABN0SQ15_9MICO</name>
<dbReference type="SUPFAM" id="SSF46785">
    <property type="entry name" value="Winged helix' DNA-binding domain"/>
    <property type="match status" value="1"/>
</dbReference>
<dbReference type="InterPro" id="IPR036388">
    <property type="entry name" value="WH-like_DNA-bd_sf"/>
</dbReference>
<dbReference type="CDD" id="cd00090">
    <property type="entry name" value="HTH_ARSR"/>
    <property type="match status" value="1"/>
</dbReference>
<comment type="caution">
    <text evidence="2">The sequence shown here is derived from an EMBL/GenBank/DDBJ whole genome shotgun (WGS) entry which is preliminary data.</text>
</comment>
<feature type="domain" description="HTH arsR-type" evidence="1">
    <location>
        <begin position="1"/>
        <end position="94"/>
    </location>
</feature>
<proteinExistence type="predicted"/>
<dbReference type="SMART" id="SM00418">
    <property type="entry name" value="HTH_ARSR"/>
    <property type="match status" value="1"/>
</dbReference>
<accession>A0ABN0SQ15</accession>
<dbReference type="InterPro" id="IPR001845">
    <property type="entry name" value="HTH_ArsR_DNA-bd_dom"/>
</dbReference>
<dbReference type="PROSITE" id="PS50987">
    <property type="entry name" value="HTH_ARSR_2"/>
    <property type="match status" value="1"/>
</dbReference>
<reference evidence="2 3" key="1">
    <citation type="submission" date="2024-01" db="EMBL/GenBank/DDBJ databases">
        <title>Characterization of antibiotic resistant novel bacterial strains and their environmental applications.</title>
        <authorList>
            <person name="Manzoor S."/>
            <person name="Abbas S."/>
            <person name="Arshad M."/>
            <person name="Ahmed I."/>
        </authorList>
    </citation>
    <scope>NUCLEOTIDE SEQUENCE [LARGE SCALE GENOMIC DNA]</scope>
    <source>
        <strain evidence="2 3">NCCP-602</strain>
    </source>
</reference>